<feature type="region of interest" description="Disordered" evidence="1">
    <location>
        <begin position="36"/>
        <end position="56"/>
    </location>
</feature>
<evidence type="ECO:0000313" key="2">
    <source>
        <dbReference type="EMBL" id="SDS02993.1"/>
    </source>
</evidence>
<keyword evidence="3" id="KW-1185">Reference proteome</keyword>
<name>A0A1H1NVM6_9GAMM</name>
<proteinExistence type="predicted"/>
<evidence type="ECO:0000313" key="3">
    <source>
        <dbReference type="Proteomes" id="UP000243426"/>
    </source>
</evidence>
<sequence length="56" mass="6049">MTEHDNTSLAPLIEALIAEQRQTNQLLMMLIEALADEGGPDDDAPPTHYMDGSPIG</sequence>
<dbReference type="RefSeq" id="WP_172828671.1">
    <property type="nucleotide sequence ID" value="NZ_LT629748.1"/>
</dbReference>
<accession>A0A1H1NVM6</accession>
<gene>
    <name evidence="2" type="ORF">SAMN05216198_1023</name>
</gene>
<protein>
    <submittedName>
        <fullName evidence="2">Uncharacterized protein</fullName>
    </submittedName>
</protein>
<dbReference type="AlphaFoldDB" id="A0A1H1NVM6"/>
<organism evidence="2 3">
    <name type="scientific">Halopseudomonas litoralis</name>
    <dbReference type="NCBI Taxonomy" id="797277"/>
    <lineage>
        <taxon>Bacteria</taxon>
        <taxon>Pseudomonadati</taxon>
        <taxon>Pseudomonadota</taxon>
        <taxon>Gammaproteobacteria</taxon>
        <taxon>Pseudomonadales</taxon>
        <taxon>Pseudomonadaceae</taxon>
        <taxon>Halopseudomonas</taxon>
    </lineage>
</organism>
<dbReference type="STRING" id="797277.SAMN05216198_1023"/>
<evidence type="ECO:0000256" key="1">
    <source>
        <dbReference type="SAM" id="MobiDB-lite"/>
    </source>
</evidence>
<dbReference type="EMBL" id="LT629748">
    <property type="protein sequence ID" value="SDS02993.1"/>
    <property type="molecule type" value="Genomic_DNA"/>
</dbReference>
<dbReference type="Proteomes" id="UP000243426">
    <property type="component" value="Chromosome I"/>
</dbReference>
<reference evidence="3" key="1">
    <citation type="submission" date="2016-10" db="EMBL/GenBank/DDBJ databases">
        <authorList>
            <person name="Varghese N."/>
            <person name="Submissions S."/>
        </authorList>
    </citation>
    <scope>NUCLEOTIDE SEQUENCE [LARGE SCALE GENOMIC DNA]</scope>
    <source>
        <strain evidence="3">2SM5</strain>
    </source>
</reference>